<dbReference type="OrthoDB" id="1340494at2"/>
<dbReference type="EMBL" id="FOQO01000003">
    <property type="protein sequence ID" value="SFI25087.1"/>
    <property type="molecule type" value="Genomic_DNA"/>
</dbReference>
<evidence type="ECO:0000256" key="1">
    <source>
        <dbReference type="SAM" id="MobiDB-lite"/>
    </source>
</evidence>
<name>A0A1I3GNN9_9SPHI</name>
<keyword evidence="3" id="KW-1185">Reference proteome</keyword>
<sequence>MSDFDRFQEEVINAYHEKKEKRLLPIELERASPTQLMNYCLTLLYSGALAGDLLTLDRIFNPLTNYPDLETGIKKFGANGFKSLQNFMIGKTTKPREAIVKLLAVLIDFQPRPYDKWVKERNGSTGKNEGEKVDEGSLNPWGQKHKEDVGQGENQTLEKSTFAMENNFGDSNRKFSSESGVWSKLKKSALYGVIAFAGMAGAYQIADSLDRECMYWQTDRYVPVACSEKIAGVEIIPLDKDIVKNFRKIMSPDTLTLKSVGKVWYGKPTGDSAEFYTMKGVYPMNKEKELKPATEYIIKKYVLDRYK</sequence>
<reference evidence="2 3" key="1">
    <citation type="submission" date="2016-10" db="EMBL/GenBank/DDBJ databases">
        <authorList>
            <person name="de Groot N.N."/>
        </authorList>
    </citation>
    <scope>NUCLEOTIDE SEQUENCE [LARGE SCALE GENOMIC DNA]</scope>
    <source>
        <strain evidence="2 3">RK1</strain>
    </source>
</reference>
<accession>A0A1I3GNN9</accession>
<dbReference type="AlphaFoldDB" id="A0A1I3GNN9"/>
<dbReference type="RefSeq" id="WP_090625861.1">
    <property type="nucleotide sequence ID" value="NZ_FOQO01000003.1"/>
</dbReference>
<dbReference type="STRING" id="1477437.SAMN05444682_10350"/>
<proteinExistence type="predicted"/>
<gene>
    <name evidence="2" type="ORF">SAMN05444682_10350</name>
</gene>
<dbReference type="Proteomes" id="UP000198670">
    <property type="component" value="Unassembled WGS sequence"/>
</dbReference>
<feature type="region of interest" description="Disordered" evidence="1">
    <location>
        <begin position="118"/>
        <end position="152"/>
    </location>
</feature>
<evidence type="ECO:0000313" key="2">
    <source>
        <dbReference type="EMBL" id="SFI25087.1"/>
    </source>
</evidence>
<organism evidence="2 3">
    <name type="scientific">Parapedobacter indicus</name>
    <dbReference type="NCBI Taxonomy" id="1477437"/>
    <lineage>
        <taxon>Bacteria</taxon>
        <taxon>Pseudomonadati</taxon>
        <taxon>Bacteroidota</taxon>
        <taxon>Sphingobacteriia</taxon>
        <taxon>Sphingobacteriales</taxon>
        <taxon>Sphingobacteriaceae</taxon>
        <taxon>Parapedobacter</taxon>
    </lineage>
</organism>
<feature type="compositionally biased region" description="Basic and acidic residues" evidence="1">
    <location>
        <begin position="118"/>
        <end position="135"/>
    </location>
</feature>
<protein>
    <submittedName>
        <fullName evidence="2">Uncharacterized protein</fullName>
    </submittedName>
</protein>
<evidence type="ECO:0000313" key="3">
    <source>
        <dbReference type="Proteomes" id="UP000198670"/>
    </source>
</evidence>